<dbReference type="InterPro" id="IPR036598">
    <property type="entry name" value="GOLD_dom_sf"/>
</dbReference>
<reference evidence="12" key="1">
    <citation type="submission" date="2017-02" db="UniProtKB">
        <authorList>
            <consortium name="WormBaseParasite"/>
        </authorList>
    </citation>
    <scope>IDENTIFICATION</scope>
</reference>
<evidence type="ECO:0000256" key="7">
    <source>
        <dbReference type="ARBA" id="ARBA00037847"/>
    </source>
</evidence>
<dbReference type="Proteomes" id="UP000046393">
    <property type="component" value="Unplaced"/>
</dbReference>
<evidence type="ECO:0000313" key="12">
    <source>
        <dbReference type="WBParaSite" id="SMUV_0001068801-mRNA-1"/>
    </source>
</evidence>
<evidence type="ECO:0000259" key="10">
    <source>
        <dbReference type="PROSITE" id="PS50866"/>
    </source>
</evidence>
<dbReference type="GO" id="GO:0012505">
    <property type="term" value="C:endomembrane system"/>
    <property type="evidence" value="ECO:0007669"/>
    <property type="project" value="UniProtKB-SubCell"/>
</dbReference>
<evidence type="ECO:0000313" key="11">
    <source>
        <dbReference type="Proteomes" id="UP000046393"/>
    </source>
</evidence>
<dbReference type="GO" id="GO:0016020">
    <property type="term" value="C:membrane"/>
    <property type="evidence" value="ECO:0007669"/>
    <property type="project" value="UniProtKB-SubCell"/>
</dbReference>
<comment type="similarity">
    <text evidence="2 8">Belongs to the EMP24/GP25L family.</text>
</comment>
<feature type="domain" description="GOLD" evidence="10">
    <location>
        <begin position="35"/>
        <end position="117"/>
    </location>
</feature>
<protein>
    <submittedName>
        <fullName evidence="12">GOLD domain-containing protein</fullName>
    </submittedName>
</protein>
<evidence type="ECO:0000256" key="8">
    <source>
        <dbReference type="RuleBase" id="RU003827"/>
    </source>
</evidence>
<keyword evidence="3 8" id="KW-0812">Transmembrane</keyword>
<dbReference type="PROSITE" id="PS51257">
    <property type="entry name" value="PROKAR_LIPOPROTEIN"/>
    <property type="match status" value="1"/>
</dbReference>
<dbReference type="InterPro" id="IPR009038">
    <property type="entry name" value="GOLD_dom"/>
</dbReference>
<evidence type="ECO:0000256" key="9">
    <source>
        <dbReference type="SAM" id="Phobius"/>
    </source>
</evidence>
<evidence type="ECO:0000256" key="6">
    <source>
        <dbReference type="ARBA" id="ARBA00023136"/>
    </source>
</evidence>
<feature type="transmembrane region" description="Helical" evidence="9">
    <location>
        <begin position="175"/>
        <end position="196"/>
    </location>
</feature>
<dbReference type="AlphaFoldDB" id="A0A0N5B091"/>
<evidence type="ECO:0000256" key="2">
    <source>
        <dbReference type="ARBA" id="ARBA00007104"/>
    </source>
</evidence>
<dbReference type="Pfam" id="PF01105">
    <property type="entry name" value="EMP24_GP25L"/>
    <property type="match status" value="1"/>
</dbReference>
<comment type="subcellular location">
    <subcellularLocation>
        <location evidence="7">Endomembrane system</location>
        <topology evidence="7">Single-pass membrane protein</topology>
    </subcellularLocation>
    <subcellularLocation>
        <location evidence="1 8">Membrane</location>
        <topology evidence="1 8">Single-pass type I membrane protein</topology>
    </subcellularLocation>
</comment>
<accession>A0A0N5B091</accession>
<proteinExistence type="inferred from homology"/>
<name>A0A0N5B091_9BILA</name>
<keyword evidence="5 9" id="KW-1133">Transmembrane helix</keyword>
<feature type="transmembrane region" description="Helical" evidence="9">
    <location>
        <begin position="6"/>
        <end position="28"/>
    </location>
</feature>
<dbReference type="SUPFAM" id="SSF101576">
    <property type="entry name" value="Supernatant protein factor (SPF), C-terminal domain"/>
    <property type="match status" value="1"/>
</dbReference>
<evidence type="ECO:0000256" key="3">
    <source>
        <dbReference type="ARBA" id="ARBA00022692"/>
    </source>
</evidence>
<organism evidence="11 12">
    <name type="scientific">Syphacia muris</name>
    <dbReference type="NCBI Taxonomy" id="451379"/>
    <lineage>
        <taxon>Eukaryota</taxon>
        <taxon>Metazoa</taxon>
        <taxon>Ecdysozoa</taxon>
        <taxon>Nematoda</taxon>
        <taxon>Chromadorea</taxon>
        <taxon>Rhabditida</taxon>
        <taxon>Spirurina</taxon>
        <taxon>Oxyuridomorpha</taxon>
        <taxon>Oxyuroidea</taxon>
        <taxon>Oxyuridae</taxon>
        <taxon>Syphacia</taxon>
    </lineage>
</organism>
<dbReference type="PANTHER" id="PTHR22811">
    <property type="entry name" value="TRANSMEMBRANE EMP24 DOMAIN-CONTAINING PROTEIN"/>
    <property type="match status" value="1"/>
</dbReference>
<sequence>MVKDIIMWVCLFTISACVILGSSIELTFELPDKEVQCFFEDIKQNVKSVLEFQVVTGGKYDVDVSIEDPQGNVLYKEVKKQYASHQWTTSVEGPYKVCFSNEFSTFSHKVVYMDWQVGDPDFLKQATPGLAAMTQLQASAAKIGDNLRAADDYQTHHKLREATGRKRAEDLNERVLFWSLGQSAVIILIGVAQVSFYNLSEYLISR</sequence>
<dbReference type="PROSITE" id="PS50866">
    <property type="entry name" value="GOLD"/>
    <property type="match status" value="1"/>
</dbReference>
<evidence type="ECO:0000256" key="5">
    <source>
        <dbReference type="ARBA" id="ARBA00022989"/>
    </source>
</evidence>
<evidence type="ECO:0000256" key="4">
    <source>
        <dbReference type="ARBA" id="ARBA00022729"/>
    </source>
</evidence>
<dbReference type="InterPro" id="IPR015720">
    <property type="entry name" value="Emp24-like"/>
</dbReference>
<dbReference type="WBParaSite" id="SMUV_0001068801-mRNA-1">
    <property type="protein sequence ID" value="SMUV_0001068801-mRNA-1"/>
    <property type="gene ID" value="SMUV_0001068801"/>
</dbReference>
<dbReference type="SMART" id="SM01190">
    <property type="entry name" value="EMP24_GP25L"/>
    <property type="match status" value="1"/>
</dbReference>
<evidence type="ECO:0000256" key="1">
    <source>
        <dbReference type="ARBA" id="ARBA00004479"/>
    </source>
</evidence>
<dbReference type="STRING" id="451379.A0A0N5B091"/>
<keyword evidence="4" id="KW-0732">Signal</keyword>
<keyword evidence="11" id="KW-1185">Reference proteome</keyword>
<keyword evidence="6 9" id="KW-0472">Membrane</keyword>